<comment type="caution">
    <text evidence="1">The sequence shown here is derived from an EMBL/GenBank/DDBJ whole genome shotgun (WGS) entry which is preliminary data.</text>
</comment>
<organism evidence="1 2">
    <name type="scientific">Thalictrum thalictroides</name>
    <name type="common">Rue-anemone</name>
    <name type="synonym">Anemone thalictroides</name>
    <dbReference type="NCBI Taxonomy" id="46969"/>
    <lineage>
        <taxon>Eukaryota</taxon>
        <taxon>Viridiplantae</taxon>
        <taxon>Streptophyta</taxon>
        <taxon>Embryophyta</taxon>
        <taxon>Tracheophyta</taxon>
        <taxon>Spermatophyta</taxon>
        <taxon>Magnoliopsida</taxon>
        <taxon>Ranunculales</taxon>
        <taxon>Ranunculaceae</taxon>
        <taxon>Thalictroideae</taxon>
        <taxon>Thalictrum</taxon>
    </lineage>
</organism>
<dbReference type="AlphaFoldDB" id="A0A7J6VXQ1"/>
<sequence length="99" mass="10788">MITHSLRHNSKQIDTNKICRYTRKKATIDSSTPTGCVDTLRLFLNFAPITTSTSFPVAALSACSFSLAFVSTSPSLLLPSSSINTFVDALMAILKDCRK</sequence>
<protein>
    <submittedName>
        <fullName evidence="1">Uncharacterized protein</fullName>
    </submittedName>
</protein>
<evidence type="ECO:0000313" key="1">
    <source>
        <dbReference type="EMBL" id="KAF5189613.1"/>
    </source>
</evidence>
<dbReference type="EMBL" id="JABWDY010025220">
    <property type="protein sequence ID" value="KAF5189613.1"/>
    <property type="molecule type" value="Genomic_DNA"/>
</dbReference>
<dbReference type="Proteomes" id="UP000554482">
    <property type="component" value="Unassembled WGS sequence"/>
</dbReference>
<name>A0A7J6VXQ1_THATH</name>
<reference evidence="1 2" key="1">
    <citation type="submission" date="2020-06" db="EMBL/GenBank/DDBJ databases">
        <title>Transcriptomic and genomic resources for Thalictrum thalictroides and T. hernandezii: Facilitating candidate gene discovery in an emerging model plant lineage.</title>
        <authorList>
            <person name="Arias T."/>
            <person name="Riano-Pachon D.M."/>
            <person name="Di Stilio V.S."/>
        </authorList>
    </citation>
    <scope>NUCLEOTIDE SEQUENCE [LARGE SCALE GENOMIC DNA]</scope>
    <source>
        <strain evidence="2">cv. WT478/WT964</strain>
        <tissue evidence="1">Leaves</tissue>
    </source>
</reference>
<evidence type="ECO:0000313" key="2">
    <source>
        <dbReference type="Proteomes" id="UP000554482"/>
    </source>
</evidence>
<gene>
    <name evidence="1" type="ORF">FRX31_020800</name>
</gene>
<accession>A0A7J6VXQ1</accession>
<proteinExistence type="predicted"/>
<keyword evidence="2" id="KW-1185">Reference proteome</keyword>